<protein>
    <submittedName>
        <fullName evidence="2">Uncharacterized protein</fullName>
    </submittedName>
</protein>
<comment type="caution">
    <text evidence="2">The sequence shown here is derived from an EMBL/GenBank/DDBJ whole genome shotgun (WGS) entry which is preliminary data.</text>
</comment>
<dbReference type="RefSeq" id="WP_305005649.1">
    <property type="nucleotide sequence ID" value="NZ_JAUQSY010000003.1"/>
</dbReference>
<keyword evidence="1" id="KW-0472">Membrane</keyword>
<name>A0ABT9B7T4_9BACT</name>
<dbReference type="Proteomes" id="UP001176429">
    <property type="component" value="Unassembled WGS sequence"/>
</dbReference>
<gene>
    <name evidence="2" type="ORF">Q5H93_06295</name>
</gene>
<reference evidence="2" key="1">
    <citation type="submission" date="2023-07" db="EMBL/GenBank/DDBJ databases">
        <authorList>
            <person name="Kim M.K."/>
        </authorList>
    </citation>
    <scope>NUCLEOTIDE SEQUENCE</scope>
    <source>
        <strain evidence="2">ASUV-10-1</strain>
    </source>
</reference>
<evidence type="ECO:0000313" key="3">
    <source>
        <dbReference type="Proteomes" id="UP001176429"/>
    </source>
</evidence>
<dbReference type="EMBL" id="JAUQSY010000003">
    <property type="protein sequence ID" value="MDO7874336.1"/>
    <property type="molecule type" value="Genomic_DNA"/>
</dbReference>
<evidence type="ECO:0000256" key="1">
    <source>
        <dbReference type="SAM" id="Phobius"/>
    </source>
</evidence>
<accession>A0ABT9B7T4</accession>
<sequence length="95" mass="11278">MATNKENNSSTSPYFKLIAAVITALMTMLTLDIRDIKTDIKNVLVKQEQVETRLTAVEAHAERNTYRLDQHDEKFQEQANRVRKFYETYELKRRR</sequence>
<evidence type="ECO:0000313" key="2">
    <source>
        <dbReference type="EMBL" id="MDO7874336.1"/>
    </source>
</evidence>
<keyword evidence="1" id="KW-0812">Transmembrane</keyword>
<proteinExistence type="predicted"/>
<keyword evidence="1" id="KW-1133">Transmembrane helix</keyword>
<organism evidence="2 3">
    <name type="scientific">Hymenobacter aranciens</name>
    <dbReference type="NCBI Taxonomy" id="3063996"/>
    <lineage>
        <taxon>Bacteria</taxon>
        <taxon>Pseudomonadati</taxon>
        <taxon>Bacteroidota</taxon>
        <taxon>Cytophagia</taxon>
        <taxon>Cytophagales</taxon>
        <taxon>Hymenobacteraceae</taxon>
        <taxon>Hymenobacter</taxon>
    </lineage>
</organism>
<feature type="transmembrane region" description="Helical" evidence="1">
    <location>
        <begin position="14"/>
        <end position="31"/>
    </location>
</feature>
<keyword evidence="3" id="KW-1185">Reference proteome</keyword>